<sequence length="116" mass="12071">MHLVISLLVVVTCGLSGTAALLRFAPIRPGMATAGVPESWLVFPIGTLKATGALGVLIGSLALPPLGTISAFGLVLFFTCAIYTHIRAQDYSAQFGLACGFFLLCLADVLLGVSFR</sequence>
<evidence type="ECO:0000256" key="1">
    <source>
        <dbReference type="ARBA" id="ARBA00004141"/>
    </source>
</evidence>
<dbReference type="InterPro" id="IPR032808">
    <property type="entry name" value="DoxX"/>
</dbReference>
<keyword evidence="2 5" id="KW-0812">Transmembrane</keyword>
<evidence type="ECO:0000313" key="6">
    <source>
        <dbReference type="EMBL" id="SEP54357.1"/>
    </source>
</evidence>
<name>A0A1H8YQB1_9PSEU</name>
<evidence type="ECO:0000256" key="5">
    <source>
        <dbReference type="SAM" id="Phobius"/>
    </source>
</evidence>
<accession>A0A1H8YQB1</accession>
<dbReference type="OrthoDB" id="2629817at2"/>
<dbReference type="AlphaFoldDB" id="A0A1H8YQB1"/>
<keyword evidence="7" id="KW-1185">Reference proteome</keyword>
<dbReference type="GO" id="GO:0016020">
    <property type="term" value="C:membrane"/>
    <property type="evidence" value="ECO:0007669"/>
    <property type="project" value="UniProtKB-SubCell"/>
</dbReference>
<keyword evidence="4 5" id="KW-0472">Membrane</keyword>
<feature type="transmembrane region" description="Helical" evidence="5">
    <location>
        <begin position="95"/>
        <end position="115"/>
    </location>
</feature>
<keyword evidence="3 5" id="KW-1133">Transmembrane helix</keyword>
<dbReference type="RefSeq" id="WP_091629598.1">
    <property type="nucleotide sequence ID" value="NZ_FOEF01000044.1"/>
</dbReference>
<gene>
    <name evidence="6" type="ORF">SAMN04489732_14415</name>
</gene>
<dbReference type="EMBL" id="FOEF01000044">
    <property type="protein sequence ID" value="SEP54357.1"/>
    <property type="molecule type" value="Genomic_DNA"/>
</dbReference>
<evidence type="ECO:0000256" key="3">
    <source>
        <dbReference type="ARBA" id="ARBA00022989"/>
    </source>
</evidence>
<proteinExistence type="predicted"/>
<evidence type="ECO:0000313" key="7">
    <source>
        <dbReference type="Proteomes" id="UP000198582"/>
    </source>
</evidence>
<dbReference type="Proteomes" id="UP000198582">
    <property type="component" value="Unassembled WGS sequence"/>
</dbReference>
<organism evidence="6 7">
    <name type="scientific">Amycolatopsis saalfeldensis</name>
    <dbReference type="NCBI Taxonomy" id="394193"/>
    <lineage>
        <taxon>Bacteria</taxon>
        <taxon>Bacillati</taxon>
        <taxon>Actinomycetota</taxon>
        <taxon>Actinomycetes</taxon>
        <taxon>Pseudonocardiales</taxon>
        <taxon>Pseudonocardiaceae</taxon>
        <taxon>Amycolatopsis</taxon>
    </lineage>
</organism>
<reference evidence="7" key="1">
    <citation type="submission" date="2016-10" db="EMBL/GenBank/DDBJ databases">
        <authorList>
            <person name="Varghese N."/>
            <person name="Submissions S."/>
        </authorList>
    </citation>
    <scope>NUCLEOTIDE SEQUENCE [LARGE SCALE GENOMIC DNA]</scope>
    <source>
        <strain evidence="7">DSM 44993</strain>
    </source>
</reference>
<protein>
    <submittedName>
        <fullName evidence="6">DoxX-like family protein</fullName>
    </submittedName>
</protein>
<evidence type="ECO:0000256" key="2">
    <source>
        <dbReference type="ARBA" id="ARBA00022692"/>
    </source>
</evidence>
<comment type="subcellular location">
    <subcellularLocation>
        <location evidence="1">Membrane</location>
        <topology evidence="1">Multi-pass membrane protein</topology>
    </subcellularLocation>
</comment>
<dbReference type="Pfam" id="PF13564">
    <property type="entry name" value="DoxX_2"/>
    <property type="match status" value="1"/>
</dbReference>
<feature type="transmembrane region" description="Helical" evidence="5">
    <location>
        <begin position="56"/>
        <end position="83"/>
    </location>
</feature>
<evidence type="ECO:0000256" key="4">
    <source>
        <dbReference type="ARBA" id="ARBA00023136"/>
    </source>
</evidence>
<dbReference type="STRING" id="394193.SAMN04489732_14415"/>